<dbReference type="RefSeq" id="WP_153248677.1">
    <property type="nucleotide sequence ID" value="NZ_CP044205.1"/>
</dbReference>
<proteinExistence type="predicted"/>
<gene>
    <name evidence="1" type="ORF">F6R98_08630</name>
</gene>
<organism evidence="1 2">
    <name type="scientific">Candidatus Methylospira mobilis</name>
    <dbReference type="NCBI Taxonomy" id="1808979"/>
    <lineage>
        <taxon>Bacteria</taxon>
        <taxon>Pseudomonadati</taxon>
        <taxon>Pseudomonadota</taxon>
        <taxon>Gammaproteobacteria</taxon>
        <taxon>Methylococcales</taxon>
        <taxon>Methylococcaceae</taxon>
        <taxon>Candidatus Methylospira</taxon>
    </lineage>
</organism>
<evidence type="ECO:0000313" key="2">
    <source>
        <dbReference type="Proteomes" id="UP000325755"/>
    </source>
</evidence>
<dbReference type="AlphaFoldDB" id="A0A5Q0BHT6"/>
<dbReference type="Proteomes" id="UP000325755">
    <property type="component" value="Chromosome"/>
</dbReference>
<name>A0A5Q0BHT6_9GAMM</name>
<evidence type="ECO:0008006" key="3">
    <source>
        <dbReference type="Google" id="ProtNLM"/>
    </source>
</evidence>
<dbReference type="EMBL" id="CP044205">
    <property type="protein sequence ID" value="QFY42682.1"/>
    <property type="molecule type" value="Genomic_DNA"/>
</dbReference>
<accession>A0A5Q0BHT6</accession>
<keyword evidence="2" id="KW-1185">Reference proteome</keyword>
<sequence length="63" mass="7151">MKQQQSATIPPLMSLPVFFHLFGISKGAFYKLPEGKRPRVVRVGTKPLIRDVDALAWRDALEE</sequence>
<dbReference type="KEGG" id="mmob:F6R98_08630"/>
<reference evidence="1 2" key="1">
    <citation type="submission" date="2019-09" db="EMBL/GenBank/DDBJ databases">
        <title>Ecophysiology of the spiral-shaped methanotroph Methylospira mobilis as revealed by the complete genome sequence.</title>
        <authorList>
            <person name="Oshkin I.Y."/>
            <person name="Dedysh S.N."/>
            <person name="Miroshnikov K."/>
            <person name="Danilova O.V."/>
            <person name="Hakobyan A."/>
            <person name="Liesack W."/>
        </authorList>
    </citation>
    <scope>NUCLEOTIDE SEQUENCE [LARGE SCALE GENOMIC DNA]</scope>
    <source>
        <strain evidence="1 2">Shm1</strain>
    </source>
</reference>
<dbReference type="InParanoid" id="A0A5Q0BHT6"/>
<evidence type="ECO:0000313" key="1">
    <source>
        <dbReference type="EMBL" id="QFY42682.1"/>
    </source>
</evidence>
<protein>
    <recommendedName>
        <fullName evidence="3">AlpA family phage regulatory protein</fullName>
    </recommendedName>
</protein>